<feature type="region of interest" description="Disordered" evidence="1">
    <location>
        <begin position="418"/>
        <end position="473"/>
    </location>
</feature>
<dbReference type="Pfam" id="PF00498">
    <property type="entry name" value="FHA"/>
    <property type="match status" value="1"/>
</dbReference>
<dbReference type="CDD" id="cd00060">
    <property type="entry name" value="FHA"/>
    <property type="match status" value="1"/>
</dbReference>
<feature type="region of interest" description="Disordered" evidence="1">
    <location>
        <begin position="243"/>
        <end position="340"/>
    </location>
</feature>
<name>A0A367XT76_9ASCO</name>
<dbReference type="PROSITE" id="PS50006">
    <property type="entry name" value="FHA_DOMAIN"/>
    <property type="match status" value="1"/>
</dbReference>
<organism evidence="3 4">
    <name type="scientific">Candida viswanathii</name>
    <dbReference type="NCBI Taxonomy" id="5486"/>
    <lineage>
        <taxon>Eukaryota</taxon>
        <taxon>Fungi</taxon>
        <taxon>Dikarya</taxon>
        <taxon>Ascomycota</taxon>
        <taxon>Saccharomycotina</taxon>
        <taxon>Pichiomycetes</taxon>
        <taxon>Debaryomycetaceae</taxon>
        <taxon>Candida/Lodderomyces clade</taxon>
        <taxon>Candida</taxon>
    </lineage>
</organism>
<feature type="region of interest" description="Disordered" evidence="1">
    <location>
        <begin position="485"/>
        <end position="505"/>
    </location>
</feature>
<feature type="domain" description="FHA" evidence="2">
    <location>
        <begin position="49"/>
        <end position="108"/>
    </location>
</feature>
<dbReference type="InterPro" id="IPR008984">
    <property type="entry name" value="SMAD_FHA_dom_sf"/>
</dbReference>
<comment type="caution">
    <text evidence="3">The sequence shown here is derived from an EMBL/GenBank/DDBJ whole genome shotgun (WGS) entry which is preliminary data.</text>
</comment>
<dbReference type="InterPro" id="IPR000253">
    <property type="entry name" value="FHA_dom"/>
</dbReference>
<dbReference type="STRING" id="5486.A0A367XT76"/>
<evidence type="ECO:0000313" key="4">
    <source>
        <dbReference type="Proteomes" id="UP000253472"/>
    </source>
</evidence>
<protein>
    <recommendedName>
        <fullName evidence="2">FHA domain-containing protein</fullName>
    </recommendedName>
</protein>
<gene>
    <name evidence="3" type="ORF">Cantr_05141</name>
</gene>
<dbReference type="Gene3D" id="2.60.200.20">
    <property type="match status" value="1"/>
</dbReference>
<keyword evidence="4" id="KW-1185">Reference proteome</keyword>
<dbReference type="AlphaFoldDB" id="A0A367XT76"/>
<feature type="compositionally biased region" description="Acidic residues" evidence="1">
    <location>
        <begin position="449"/>
        <end position="466"/>
    </location>
</feature>
<accession>A0A367XT76</accession>
<feature type="compositionally biased region" description="Acidic residues" evidence="1">
    <location>
        <begin position="544"/>
        <end position="558"/>
    </location>
</feature>
<dbReference type="OrthoDB" id="4096268at2759"/>
<reference evidence="3 4" key="1">
    <citation type="submission" date="2018-06" db="EMBL/GenBank/DDBJ databases">
        <title>Whole genome sequencing of Candida tropicalis (genome annotated by CSBL at Korea University).</title>
        <authorList>
            <person name="Ahn J."/>
        </authorList>
    </citation>
    <scope>NUCLEOTIDE SEQUENCE [LARGE SCALE GENOMIC DNA]</scope>
    <source>
        <strain evidence="3 4">ATCC 20962</strain>
    </source>
</reference>
<feature type="compositionally biased region" description="Acidic residues" evidence="1">
    <location>
        <begin position="420"/>
        <end position="441"/>
    </location>
</feature>
<evidence type="ECO:0000256" key="1">
    <source>
        <dbReference type="SAM" id="MobiDB-lite"/>
    </source>
</evidence>
<evidence type="ECO:0000313" key="3">
    <source>
        <dbReference type="EMBL" id="RCK56002.1"/>
    </source>
</evidence>
<evidence type="ECO:0000259" key="2">
    <source>
        <dbReference type="PROSITE" id="PS50006"/>
    </source>
</evidence>
<dbReference type="Proteomes" id="UP000253472">
    <property type="component" value="Unassembled WGS sequence"/>
</dbReference>
<dbReference type="EMBL" id="QLNQ01000029">
    <property type="protein sequence ID" value="RCK56002.1"/>
    <property type="molecule type" value="Genomic_DNA"/>
</dbReference>
<feature type="compositionally biased region" description="Basic and acidic residues" evidence="1">
    <location>
        <begin position="244"/>
        <end position="273"/>
    </location>
</feature>
<sequence>MFATVPDPKTPTRKIFVSLVLSPSDHPLAPTDSSITNERVIMFQHGQSVSVRRSSLKQEDRIAKLTNLYFRNNHLSKEHALIRYDENDGFFIKDTNSTFGTVLNGSKVLVPEIEYALKNKDQVGFIMSKPSLQIKKTFKTASEEPATIPIEEFGNPPIAMNFIVDINDVVLRFVPLDTAESRKNDGASKDLLANESFVDSVDKTREIEEFRKSGTEDEDDEDDEDDDEIQILDEETVKAMEAASIDKEEHDLKEGSLKSESSKGDHEPEKEQQEGTMIAFFSEDEDDVYPTSSINDGEAKKGSDEELAAKSDAEDDDAEDLDREDLQNSSDDAPSESDIVYDVDFQDRAPKMEVDFSDDEIYEDGEIEYDDYQGYDGEAIPVSDEEELERCEDEMERYEDEMERYAEKMERFGDKMEAMETNDPDQGVEDDILFDSDDYDSDIQVPDSDINDNYDVEEEEAEDDETLNGSVSQKAYLVEVFDISDDDFDAAEEEDEEDDEDDDDLYLYSRDNCRICCAPLCYPIDDAESEELNSDSSRKRSFAEMEEEEEDYDIDYDSTESSCESTQEVQEPPRKKKLTSESKWKSITKEIGKGLFYVLATLTALGVYGSTITNEEN</sequence>
<feature type="compositionally biased region" description="Acidic residues" evidence="1">
    <location>
        <begin position="313"/>
        <end position="323"/>
    </location>
</feature>
<proteinExistence type="predicted"/>
<dbReference type="SUPFAM" id="SSF49879">
    <property type="entry name" value="SMAD/FHA domain"/>
    <property type="match status" value="1"/>
</dbReference>
<feature type="compositionally biased region" description="Basic and acidic residues" evidence="1">
    <location>
        <begin position="297"/>
        <end position="312"/>
    </location>
</feature>
<feature type="region of interest" description="Disordered" evidence="1">
    <location>
        <begin position="528"/>
        <end position="583"/>
    </location>
</feature>